<accession>A0A0H4KCR7</accession>
<name>A0A0H4KCR7_9BACI</name>
<dbReference type="GO" id="GO:0000270">
    <property type="term" value="P:peptidoglycan metabolic process"/>
    <property type="evidence" value="ECO:0007669"/>
    <property type="project" value="InterPro"/>
</dbReference>
<dbReference type="GO" id="GO:0016020">
    <property type="term" value="C:membrane"/>
    <property type="evidence" value="ECO:0007669"/>
    <property type="project" value="InterPro"/>
</dbReference>
<dbReference type="Pfam" id="PF10145">
    <property type="entry name" value="PhageMin_Tail"/>
    <property type="match status" value="1"/>
</dbReference>
<proteinExistence type="inferred from homology"/>
<dbReference type="InterPro" id="IPR016047">
    <property type="entry name" value="M23ase_b-sheet_dom"/>
</dbReference>
<keyword evidence="2" id="KW-0175">Coiled coil</keyword>
<feature type="coiled-coil region" evidence="2">
    <location>
        <begin position="108"/>
        <end position="135"/>
    </location>
</feature>
<reference evidence="7 8" key="1">
    <citation type="journal article" date="2015" name="PLoS ONE">
        <title>Genome Sequence of Bacillus endophyticus and Analysis of Its Companion Mechanism in the Ketogulonigenium vulgare-Bacillus Strain Consortium.</title>
        <authorList>
            <person name="Jia N."/>
            <person name="Du J."/>
            <person name="Ding M.Z."/>
            <person name="Gao F."/>
            <person name="Yuan Y.J."/>
        </authorList>
    </citation>
    <scope>NUCLEOTIDE SEQUENCE [LARGE SCALE GENOMIC DNA]</scope>
    <source>
        <strain evidence="7 8">Hbe603</strain>
    </source>
</reference>
<dbReference type="InterPro" id="IPR023346">
    <property type="entry name" value="Lysozyme-like_dom_sf"/>
</dbReference>
<evidence type="ECO:0000259" key="5">
    <source>
        <dbReference type="Pfam" id="PF01551"/>
    </source>
</evidence>
<evidence type="ECO:0000313" key="8">
    <source>
        <dbReference type="Proteomes" id="UP000036202"/>
    </source>
</evidence>
<reference evidence="8" key="2">
    <citation type="submission" date="2015-06" db="EMBL/GenBank/DDBJ databases">
        <title>Genome Sequence of Bacillus endophyticus and Analysis of its Companion Mechanism in the Ketogulonigenium vulgare-Bacillus strain Consortium.</title>
        <authorList>
            <person name="Jia N."/>
            <person name="Du J."/>
            <person name="Ding M.-Z."/>
            <person name="Gao F."/>
            <person name="Yuan Y.-J."/>
        </authorList>
    </citation>
    <scope>NUCLEOTIDE SEQUENCE [LARGE SCALE GENOMIC DNA]</scope>
    <source>
        <strain evidence="8">Hbe603</strain>
    </source>
</reference>
<dbReference type="CDD" id="cd00254">
    <property type="entry name" value="LT-like"/>
    <property type="match status" value="1"/>
</dbReference>
<dbReference type="InterPro" id="IPR008258">
    <property type="entry name" value="Transglycosylase_SLT_dom_1"/>
</dbReference>
<dbReference type="PROSITE" id="PS00922">
    <property type="entry name" value="TRANSGLYCOSYLASE"/>
    <property type="match status" value="1"/>
</dbReference>
<dbReference type="Gene3D" id="2.70.70.10">
    <property type="entry name" value="Glucose Permease (Domain IIA)"/>
    <property type="match status" value="1"/>
</dbReference>
<feature type="region of interest" description="Disordered" evidence="3">
    <location>
        <begin position="1939"/>
        <end position="1959"/>
    </location>
</feature>
<dbReference type="InterPro" id="IPR050570">
    <property type="entry name" value="Cell_wall_metabolism_enzyme"/>
</dbReference>
<dbReference type="OrthoDB" id="5902884at2"/>
<dbReference type="GO" id="GO:0004222">
    <property type="term" value="F:metalloendopeptidase activity"/>
    <property type="evidence" value="ECO:0007669"/>
    <property type="project" value="TreeGrafter"/>
</dbReference>
<dbReference type="InterPro" id="IPR011055">
    <property type="entry name" value="Dup_hybrid_motif"/>
</dbReference>
<dbReference type="Proteomes" id="UP000036202">
    <property type="component" value="Chromosome"/>
</dbReference>
<evidence type="ECO:0000256" key="1">
    <source>
        <dbReference type="ARBA" id="ARBA00007734"/>
    </source>
</evidence>
<dbReference type="PANTHER" id="PTHR21666">
    <property type="entry name" value="PEPTIDASE-RELATED"/>
    <property type="match status" value="1"/>
</dbReference>
<dbReference type="GO" id="GO:0008933">
    <property type="term" value="F:peptidoglycan lytic transglycosylase activity"/>
    <property type="evidence" value="ECO:0007669"/>
    <property type="project" value="InterPro"/>
</dbReference>
<dbReference type="SUPFAM" id="SSF51261">
    <property type="entry name" value="Duplicated hybrid motif"/>
    <property type="match status" value="1"/>
</dbReference>
<dbReference type="RefSeq" id="WP_046216862.1">
    <property type="nucleotide sequence ID" value="NZ_CP011974.1"/>
</dbReference>
<organism evidence="7 8">
    <name type="scientific">Priestia filamentosa</name>
    <dbReference type="NCBI Taxonomy" id="1402861"/>
    <lineage>
        <taxon>Bacteria</taxon>
        <taxon>Bacillati</taxon>
        <taxon>Bacillota</taxon>
        <taxon>Bacilli</taxon>
        <taxon>Bacillales</taxon>
        <taxon>Bacillaceae</taxon>
        <taxon>Priestia</taxon>
    </lineage>
</organism>
<gene>
    <name evidence="7" type="ORF">BEH_07180</name>
</gene>
<feature type="region of interest" description="Disordered" evidence="3">
    <location>
        <begin position="409"/>
        <end position="428"/>
    </location>
</feature>
<sequence>MPKGRVKTNEIGNFLKNVLPRLNSEPAQAALKSLNIESVGADGNMRDAMEIYTEVAQKVQNIGSAEKMAVMEGLAGKYHISRMAALIDNIDRYNKMLGESKNSEGSALRENERYMESLQAKINLAKKEFEQLAMTIGQAFLNDAMIGTLATLGNIAKAAAKVVEVFGFLPTTIATVVTAMLLLGKGSVLMRVWQASVTGVTGAYTGLTARMALANASIRAQTAGVTTLSGAFRAAQGAVVGLTTAMRGALASTGIGLLFVGIGFAVEKAISAISDYNTKQKEIKKTNDDIAKSYMNNSNEINRLVADYERLNSVYGNADPKAMEGDEGYQEYLNVQNELNRLQPQMTHHIDQQGQAHLRNVDQVKTELDYAKQLKDAYAQQQVDNFAKDVKNKTKEFKDQLDTVRQLKKEQQGQGSITQSKYGLPDNTPEKQREIIAGERELQLMLYDSNDFLKQRAKSFLEASGASQKMTDEQMKLVESFVEQKVATADATKEGFDYEKWLQKTANDAADFGEKLAKIPSPLQNLFSADDVDDLSKKQLNALNKMKSDIANGADFSEGTDTYKHYKKALEDVNLPASQVKKILAELTNAHKNNAMATQEDARSHEELVDTYNNAISSIQSLRQIHDDLVDGYDLSSQQLGFLLEKYPDLLAYLGNEEALRANVNKKLVEEQNTAAQVIYNKVKDNETYFNTVLKGNKSFFDQLGKMYGVDLNNSKTLAQAKHRVEMAVIRSLAASWRDYYRAYRVQTEGSGLWGKLKGAIGIGKQIANDYKAQSNAAAESFNQVTMNTGAINLNSIGLEQNTRESVENAMATEENTEATEDNVKQIENYIYVANKQQQAIDKVTKSIEAQQRQRERYSKSSAQYRKTIQDEIKLLQQQNQLYQDQYNSLNKQIASGKITEYGVIPDGTYTTVNLGGGSSYSGGSGGGRAYTGQYASSINKYAAKYNVDPFLIAAIIKTESNFNPNARSGAGAVGLMQLMPATARELGVTNRSNPDQSIMGGTKYIAQMLQRVGGDITKALYSYNGGPGYRRNSSGTPLAKETRNYAGKVLNAYQQLSGSSFSSSVGSAVGASAGQAITKTLAGWSGQITSTYGMRNGKMHHGIDVAGATGTPLDSNISGKVVYAGWGKSGSGYGSYGNVVAISDSQGNVHLYAHLDKSQVKTGDYVSAGQRIGTIGNTGASRGSHLHYEVRRNGQLYNTFDPMSYVKQAKAGKIIAGGSGSSSSSNYGDIINYSQINAQNKQSLDEARSQLADIQSQIGENKDKILQLNADIADSWILQYDRVKEKYDQFLENGDVRLNRLNPVTDAYRDEVDKQIKVMQDKLKVSDEQEALVKRLASKGNISGEYLQSLYTKIHELGNEQNEIEDQIKEWNSKKVTSLSDFFASRAQSYADVMENGQFRLARLDSSSSAYRKELEAQVKIIKAQKGALDSQQSILQAYVNSGNLPVEYKNQLKRQIQDISVERNTLIEQVKEWNGKVVDSLNQYYEEQTQKYTTFIENGAFRLARLDSSSAAYRKELERQIKSMQDQKTVMIQHQAAMQAYVNSGMLTPEYIKNLKTMIQDISISRNELIEQIKEWSGKLVDSSMLGYQERIEKEQYNLDASNARIDRLDNTSKDYIDTLGRQLAIMGREEDIINDQYVALQRYYKTLEFTAEKKKELEGTIRDVNMQLLEMQSNMRQLTLDMENFRIDRILEKTEEATRRINYYLAELDRNLNKIELKGTRNAQRIILNNVKKITELHGLRKSAEQNIQALEIQLKVTTQPEAIKRLKEELESWKEQLREIQWQAEDVETAMLDMRKQVASQTIDAMKQAYEQQRKLQLDAIDKQMKAEDERHQKVLDDLDEELEKYRKTINGMLDELSRTDDTRSFEKEMTELQKERTKLEDELAIRSMDTSDESISKQKELREQLDDVLEKIEETRYQRELDLRRENLQDMLDKKEEEVQDHQEAENDKYESTRESYEKMQEEINNKYDEMINDTRRFAELEKQIINGNVTAITDEFRGLISFMQDNMPEVGKTIQEGIIDQLKEALDLLKQVPSSTRLPEYDAPTTKRTMSDADLKVAAGKFMTDYLTKTESGSKHVGGLRDKAHDLASEGRKEGSTIAKDKGFQELLNMMSDADKKAFMELIKGDKVYGNIITSGIKEDILDYAGNINKGTSFSYADMKVLAGKFLTDYVTKTAEGSEHIKSLQEKGHSLAMAGRNEGSTVEKDKSFQELIGSLSEENKRLFMEFLMGSNVYGNIITPEIRDEIERYTDSLDSDRSMSAADLKVLAGKFMIDYLRMTPYGQAHQQGLLDKGHALGDQGREEGSTLDINTGIQRFISTLSKEDQMAFADYLASGDVFGNIITPELKNLIAEYTNTLLQTGISMPDGDKYGQEPEIPNFSKGFGNGDFAVLSAKYLIDVLGKTQAGQDHYKGLQDKAYALAETGRKIGSQLDKSKGFDQLAKLMSKEDKLNFATYLERYVYPRFLTPDLKNTMQQYTDKLRVEGTYHEGGITGMPSISKETKFANELMNGGLKSGEAWAKVLKGELWSPQNNIKNKFIPNLKNLINAVSSPTLALAGGSGDTIYEVNVHIDQMNGDREGAESFADTLVKRMSMVGKKLT</sequence>
<dbReference type="PATRIC" id="fig|135735.6.peg.1450"/>
<evidence type="ECO:0000259" key="6">
    <source>
        <dbReference type="Pfam" id="PF10145"/>
    </source>
</evidence>
<feature type="coiled-coil region" evidence="2">
    <location>
        <begin position="1413"/>
        <end position="1471"/>
    </location>
</feature>
<dbReference type="InterPro" id="IPR010090">
    <property type="entry name" value="Phage_tape_meas"/>
</dbReference>
<comment type="similarity">
    <text evidence="1">Belongs to the transglycosylase Slt family.</text>
</comment>
<dbReference type="CDD" id="cd12797">
    <property type="entry name" value="M23_peptidase"/>
    <property type="match status" value="1"/>
</dbReference>
<dbReference type="Gene3D" id="1.10.530.10">
    <property type="match status" value="1"/>
</dbReference>
<feature type="coiled-coil region" evidence="2">
    <location>
        <begin position="1650"/>
        <end position="1691"/>
    </location>
</feature>
<evidence type="ECO:0000256" key="3">
    <source>
        <dbReference type="SAM" id="MobiDB-lite"/>
    </source>
</evidence>
<evidence type="ECO:0000256" key="2">
    <source>
        <dbReference type="SAM" id="Coils"/>
    </source>
</evidence>
<evidence type="ECO:0000313" key="7">
    <source>
        <dbReference type="EMBL" id="AKO91902.1"/>
    </source>
</evidence>
<dbReference type="InterPro" id="IPR000189">
    <property type="entry name" value="Transglyc_AS"/>
</dbReference>
<dbReference type="Pfam" id="PF01464">
    <property type="entry name" value="SLT"/>
    <property type="match status" value="1"/>
</dbReference>
<feature type="domain" description="Phage tail tape measure protein" evidence="6">
    <location>
        <begin position="4"/>
        <end position="76"/>
    </location>
</feature>
<feature type="compositionally biased region" description="Polar residues" evidence="3">
    <location>
        <begin position="412"/>
        <end position="421"/>
    </location>
</feature>
<feature type="coiled-coil region" evidence="2">
    <location>
        <begin position="1737"/>
        <end position="1794"/>
    </location>
</feature>
<dbReference type="Pfam" id="PF01551">
    <property type="entry name" value="Peptidase_M23"/>
    <property type="match status" value="1"/>
</dbReference>
<feature type="domain" description="Transglycosylase SLT" evidence="4">
    <location>
        <begin position="938"/>
        <end position="1045"/>
    </location>
</feature>
<feature type="coiled-coil region" evidence="2">
    <location>
        <begin position="834"/>
        <end position="893"/>
    </location>
</feature>
<feature type="coiled-coil region" evidence="2">
    <location>
        <begin position="1238"/>
        <end position="1265"/>
    </location>
</feature>
<feature type="domain" description="M23ase beta-sheet core" evidence="5">
    <location>
        <begin position="1099"/>
        <end position="1199"/>
    </location>
</feature>
<feature type="coiled-coil region" evidence="2">
    <location>
        <begin position="1348"/>
        <end position="1375"/>
    </location>
</feature>
<evidence type="ECO:0000259" key="4">
    <source>
        <dbReference type="Pfam" id="PF01464"/>
    </source>
</evidence>
<dbReference type="KEGG" id="beo:BEH_07180"/>
<dbReference type="EMBL" id="CP011974">
    <property type="protein sequence ID" value="AKO91902.1"/>
    <property type="molecule type" value="Genomic_DNA"/>
</dbReference>
<protein>
    <submittedName>
        <fullName evidence="7">Uncharacterized protein</fullName>
    </submittedName>
</protein>
<keyword evidence="8" id="KW-1185">Reference proteome</keyword>
<dbReference type="SUPFAM" id="SSF53955">
    <property type="entry name" value="Lysozyme-like"/>
    <property type="match status" value="1"/>
</dbReference>
<dbReference type="PANTHER" id="PTHR21666:SF270">
    <property type="entry name" value="MUREIN HYDROLASE ACTIVATOR ENVC"/>
    <property type="match status" value="1"/>
</dbReference>